<evidence type="ECO:0000313" key="2">
    <source>
        <dbReference type="Proteomes" id="UP001243989"/>
    </source>
</evidence>
<evidence type="ECO:0000313" key="1">
    <source>
        <dbReference type="EMBL" id="KAK1638118.1"/>
    </source>
</evidence>
<dbReference type="GeneID" id="85474986"/>
<organism evidence="1 2">
    <name type="scientific">Colletotrichum phormii</name>
    <dbReference type="NCBI Taxonomy" id="359342"/>
    <lineage>
        <taxon>Eukaryota</taxon>
        <taxon>Fungi</taxon>
        <taxon>Dikarya</taxon>
        <taxon>Ascomycota</taxon>
        <taxon>Pezizomycotina</taxon>
        <taxon>Sordariomycetes</taxon>
        <taxon>Hypocreomycetidae</taxon>
        <taxon>Glomerellales</taxon>
        <taxon>Glomerellaceae</taxon>
        <taxon>Colletotrichum</taxon>
        <taxon>Colletotrichum acutatum species complex</taxon>
    </lineage>
</organism>
<accession>A0AAI9ZW79</accession>
<dbReference type="AlphaFoldDB" id="A0AAI9ZW79"/>
<comment type="caution">
    <text evidence="1">The sequence shown here is derived from an EMBL/GenBank/DDBJ whole genome shotgun (WGS) entry which is preliminary data.</text>
</comment>
<dbReference type="EMBL" id="JAHMHQ010000007">
    <property type="protein sequence ID" value="KAK1638118.1"/>
    <property type="molecule type" value="Genomic_DNA"/>
</dbReference>
<dbReference type="RefSeq" id="XP_060446725.1">
    <property type="nucleotide sequence ID" value="XM_060590124.1"/>
</dbReference>
<keyword evidence="2" id="KW-1185">Reference proteome</keyword>
<gene>
    <name evidence="1" type="ORF">BDP81DRAFT_424209</name>
</gene>
<proteinExistence type="predicted"/>
<sequence>MAGLLSFATTSLAIVRGLALRYPQSRARPLNLTSGPYQRSYAHLMPWFMDYGGPVTKLKSLQTFAHYELIGNLVSEQNGT</sequence>
<reference evidence="1" key="1">
    <citation type="submission" date="2021-06" db="EMBL/GenBank/DDBJ databases">
        <title>Comparative genomics, transcriptomics and evolutionary studies reveal genomic signatures of adaptation to plant cell wall in hemibiotrophic fungi.</title>
        <authorList>
            <consortium name="DOE Joint Genome Institute"/>
            <person name="Baroncelli R."/>
            <person name="Diaz J.F."/>
            <person name="Benocci T."/>
            <person name="Peng M."/>
            <person name="Battaglia E."/>
            <person name="Haridas S."/>
            <person name="Andreopoulos W."/>
            <person name="Labutti K."/>
            <person name="Pangilinan J."/>
            <person name="Floch G.L."/>
            <person name="Makela M.R."/>
            <person name="Henrissat B."/>
            <person name="Grigoriev I.V."/>
            <person name="Crouch J.A."/>
            <person name="De Vries R.P."/>
            <person name="Sukno S.A."/>
            <person name="Thon M.R."/>
        </authorList>
    </citation>
    <scope>NUCLEOTIDE SEQUENCE</scope>
    <source>
        <strain evidence="1">CBS 102054</strain>
    </source>
</reference>
<dbReference type="Proteomes" id="UP001243989">
    <property type="component" value="Unassembled WGS sequence"/>
</dbReference>
<protein>
    <submittedName>
        <fullName evidence="1">Uncharacterized protein</fullName>
    </submittedName>
</protein>
<name>A0AAI9ZW79_9PEZI</name>